<accession>A0AA88DV81</accession>
<proteinExistence type="predicted"/>
<sequence length="170" mass="18364">MGMCSQASTPIQLCNSSPSLPNGCPFVSNETSIRSPFDLTMWTLLKRVALRLPSPSGLNLAWVRAEGGVRAAWARKAEWGHGRSAGVGRVGAWAEWGASGRGRSRGGVGQSGGVGEWGALGARERGKNGGRVAWAWVERERWKNGGRGRGGRKRREKNWAERVLREKLGG</sequence>
<protein>
    <submittedName>
        <fullName evidence="2">Uncharacterized protein</fullName>
    </submittedName>
</protein>
<dbReference type="Proteomes" id="UP001187192">
    <property type="component" value="Unassembled WGS sequence"/>
</dbReference>
<dbReference type="AlphaFoldDB" id="A0AA88DV81"/>
<reference evidence="2" key="1">
    <citation type="submission" date="2023-07" db="EMBL/GenBank/DDBJ databases">
        <title>draft genome sequence of fig (Ficus carica).</title>
        <authorList>
            <person name="Takahashi T."/>
            <person name="Nishimura K."/>
        </authorList>
    </citation>
    <scope>NUCLEOTIDE SEQUENCE</scope>
</reference>
<feature type="compositionally biased region" description="Gly residues" evidence="1">
    <location>
        <begin position="105"/>
        <end position="118"/>
    </location>
</feature>
<comment type="caution">
    <text evidence="2">The sequence shown here is derived from an EMBL/GenBank/DDBJ whole genome shotgun (WGS) entry which is preliminary data.</text>
</comment>
<evidence type="ECO:0000256" key="1">
    <source>
        <dbReference type="SAM" id="MobiDB-lite"/>
    </source>
</evidence>
<dbReference type="EMBL" id="BTGU01000132">
    <property type="protein sequence ID" value="GMN62642.1"/>
    <property type="molecule type" value="Genomic_DNA"/>
</dbReference>
<organism evidence="2 3">
    <name type="scientific">Ficus carica</name>
    <name type="common">Common fig</name>
    <dbReference type="NCBI Taxonomy" id="3494"/>
    <lineage>
        <taxon>Eukaryota</taxon>
        <taxon>Viridiplantae</taxon>
        <taxon>Streptophyta</taxon>
        <taxon>Embryophyta</taxon>
        <taxon>Tracheophyta</taxon>
        <taxon>Spermatophyta</taxon>
        <taxon>Magnoliopsida</taxon>
        <taxon>eudicotyledons</taxon>
        <taxon>Gunneridae</taxon>
        <taxon>Pentapetalae</taxon>
        <taxon>rosids</taxon>
        <taxon>fabids</taxon>
        <taxon>Rosales</taxon>
        <taxon>Moraceae</taxon>
        <taxon>Ficeae</taxon>
        <taxon>Ficus</taxon>
    </lineage>
</organism>
<feature type="region of interest" description="Disordered" evidence="1">
    <location>
        <begin position="101"/>
        <end position="124"/>
    </location>
</feature>
<evidence type="ECO:0000313" key="2">
    <source>
        <dbReference type="EMBL" id="GMN62642.1"/>
    </source>
</evidence>
<gene>
    <name evidence="2" type="ORF">TIFTF001_031721</name>
</gene>
<name>A0AA88DV81_FICCA</name>
<keyword evidence="3" id="KW-1185">Reference proteome</keyword>
<evidence type="ECO:0000313" key="3">
    <source>
        <dbReference type="Proteomes" id="UP001187192"/>
    </source>
</evidence>